<dbReference type="SUPFAM" id="SSF88659">
    <property type="entry name" value="Sigma3 and sigma4 domains of RNA polymerase sigma factors"/>
    <property type="match status" value="1"/>
</dbReference>
<keyword evidence="2" id="KW-0731">Sigma factor</keyword>
<keyword evidence="1" id="KW-0805">Transcription regulation</keyword>
<dbReference type="InterPro" id="IPR014284">
    <property type="entry name" value="RNA_pol_sigma-70_dom"/>
</dbReference>
<dbReference type="Pfam" id="PF04542">
    <property type="entry name" value="Sigma70_r2"/>
    <property type="match status" value="1"/>
</dbReference>
<evidence type="ECO:0000256" key="1">
    <source>
        <dbReference type="ARBA" id="ARBA00023015"/>
    </source>
</evidence>
<reference evidence="7" key="1">
    <citation type="journal article" date="2015" name="Nature">
        <title>Complex archaea that bridge the gap between prokaryotes and eukaryotes.</title>
        <authorList>
            <person name="Spang A."/>
            <person name="Saw J.H."/>
            <person name="Jorgensen S.L."/>
            <person name="Zaremba-Niedzwiedzka K."/>
            <person name="Martijn J."/>
            <person name="Lind A.E."/>
            <person name="van Eijk R."/>
            <person name="Schleper C."/>
            <person name="Guy L."/>
            <person name="Ettema T.J."/>
        </authorList>
    </citation>
    <scope>NUCLEOTIDE SEQUENCE</scope>
</reference>
<evidence type="ECO:0000259" key="6">
    <source>
        <dbReference type="Pfam" id="PF04545"/>
    </source>
</evidence>
<keyword evidence="3" id="KW-0238">DNA-binding</keyword>
<evidence type="ECO:0000256" key="3">
    <source>
        <dbReference type="ARBA" id="ARBA00023125"/>
    </source>
</evidence>
<dbReference type="AlphaFoldDB" id="A0A0F9QZ83"/>
<organism evidence="7">
    <name type="scientific">marine sediment metagenome</name>
    <dbReference type="NCBI Taxonomy" id="412755"/>
    <lineage>
        <taxon>unclassified sequences</taxon>
        <taxon>metagenomes</taxon>
        <taxon>ecological metagenomes</taxon>
    </lineage>
</organism>
<evidence type="ECO:0000256" key="2">
    <source>
        <dbReference type="ARBA" id="ARBA00023082"/>
    </source>
</evidence>
<feature type="domain" description="RNA polymerase sigma-70 region 4" evidence="6">
    <location>
        <begin position="191"/>
        <end position="230"/>
    </location>
</feature>
<evidence type="ECO:0000259" key="5">
    <source>
        <dbReference type="Pfam" id="PF04542"/>
    </source>
</evidence>
<dbReference type="InterPro" id="IPR013325">
    <property type="entry name" value="RNA_pol_sigma_r2"/>
</dbReference>
<sequence>MTGGKVPRKTRRKPRSREANVTALEHPRLWEEYWRTRTDAARNALTGALLPLAVGYARRIVKAASGARRVSTRLTEDETAVVSVALLCLVERYDPAFAALGTYVWWRVRGAVLDLWRKQGWFPRRFLPDAGRPVRMTSLDRMRVNASGEDDDWLPGALVCQDGMTKVEDAVSTHDQCLCFLRFLRVPSDELVIRRHYVDDVAFKDIAVEMGVTKQRVCFIHRRALARIKKLVGER</sequence>
<comment type="caution">
    <text evidence="7">The sequence shown here is derived from an EMBL/GenBank/DDBJ whole genome shotgun (WGS) entry which is preliminary data.</text>
</comment>
<dbReference type="Pfam" id="PF04545">
    <property type="entry name" value="Sigma70_r4"/>
    <property type="match status" value="1"/>
</dbReference>
<dbReference type="GO" id="GO:0006352">
    <property type="term" value="P:DNA-templated transcription initiation"/>
    <property type="evidence" value="ECO:0007669"/>
    <property type="project" value="InterPro"/>
</dbReference>
<gene>
    <name evidence="7" type="ORF">LCGC14_1036210</name>
</gene>
<evidence type="ECO:0000313" key="7">
    <source>
        <dbReference type="EMBL" id="KKN10473.1"/>
    </source>
</evidence>
<dbReference type="GO" id="GO:0003677">
    <property type="term" value="F:DNA binding"/>
    <property type="evidence" value="ECO:0007669"/>
    <property type="project" value="UniProtKB-KW"/>
</dbReference>
<proteinExistence type="predicted"/>
<dbReference type="NCBIfam" id="TIGR02937">
    <property type="entry name" value="sigma70-ECF"/>
    <property type="match status" value="1"/>
</dbReference>
<evidence type="ECO:0008006" key="8">
    <source>
        <dbReference type="Google" id="ProtNLM"/>
    </source>
</evidence>
<dbReference type="EMBL" id="LAZR01004241">
    <property type="protein sequence ID" value="KKN10473.1"/>
    <property type="molecule type" value="Genomic_DNA"/>
</dbReference>
<dbReference type="InterPro" id="IPR013324">
    <property type="entry name" value="RNA_pol_sigma_r3/r4-like"/>
</dbReference>
<accession>A0A0F9QZ83</accession>
<name>A0A0F9QZ83_9ZZZZ</name>
<dbReference type="GO" id="GO:0016987">
    <property type="term" value="F:sigma factor activity"/>
    <property type="evidence" value="ECO:0007669"/>
    <property type="project" value="UniProtKB-KW"/>
</dbReference>
<evidence type="ECO:0000256" key="4">
    <source>
        <dbReference type="ARBA" id="ARBA00023163"/>
    </source>
</evidence>
<keyword evidence="4" id="KW-0804">Transcription</keyword>
<dbReference type="InterPro" id="IPR007627">
    <property type="entry name" value="RNA_pol_sigma70_r2"/>
</dbReference>
<dbReference type="PANTHER" id="PTHR30385">
    <property type="entry name" value="SIGMA FACTOR F FLAGELLAR"/>
    <property type="match status" value="1"/>
</dbReference>
<dbReference type="SUPFAM" id="SSF88946">
    <property type="entry name" value="Sigma2 domain of RNA polymerase sigma factors"/>
    <property type="match status" value="1"/>
</dbReference>
<dbReference type="Gene3D" id="1.20.140.160">
    <property type="match status" value="1"/>
</dbReference>
<feature type="domain" description="RNA polymerase sigma-70 region 2" evidence="5">
    <location>
        <begin position="48"/>
        <end position="121"/>
    </location>
</feature>
<protein>
    <recommendedName>
        <fullName evidence="8">RNA polymerase sigma-70 region 4 domain-containing protein</fullName>
    </recommendedName>
</protein>
<dbReference type="PANTHER" id="PTHR30385:SF7">
    <property type="entry name" value="RNA POLYMERASE SIGMA FACTOR FLIA"/>
    <property type="match status" value="1"/>
</dbReference>
<dbReference type="Gene3D" id="1.10.1740.10">
    <property type="match status" value="1"/>
</dbReference>
<dbReference type="InterPro" id="IPR007630">
    <property type="entry name" value="RNA_pol_sigma70_r4"/>
</dbReference>